<dbReference type="PROSITE" id="PS00455">
    <property type="entry name" value="AMP_BINDING"/>
    <property type="match status" value="1"/>
</dbReference>
<dbReference type="GO" id="GO:0044550">
    <property type="term" value="P:secondary metabolite biosynthetic process"/>
    <property type="evidence" value="ECO:0007669"/>
    <property type="project" value="TreeGrafter"/>
</dbReference>
<keyword evidence="2" id="KW-0597">Phosphoprotein</keyword>
<protein>
    <submittedName>
        <fullName evidence="5">Nonribosomal peptide</fullName>
    </submittedName>
</protein>
<reference evidence="5 6" key="1">
    <citation type="submission" date="2015-06" db="EMBL/GenBank/DDBJ databases">
        <title>Survival trade-offs in plant roots during colonization by closely related pathogenic and mutualistic fungi.</title>
        <authorList>
            <person name="Hacquard S."/>
            <person name="Kracher B."/>
            <person name="Hiruma K."/>
            <person name="Weinman A."/>
            <person name="Muench P."/>
            <person name="Garrido Oter R."/>
            <person name="Ver Loren van Themaat E."/>
            <person name="Dallerey J.-F."/>
            <person name="Damm U."/>
            <person name="Henrissat B."/>
            <person name="Lespinet O."/>
            <person name="Thon M."/>
            <person name="Kemen E."/>
            <person name="McHardy A.C."/>
            <person name="Schulze-Lefert P."/>
            <person name="O'Connell R.J."/>
        </authorList>
    </citation>
    <scope>NUCLEOTIDE SEQUENCE [LARGE SCALE GENOMIC DNA]</scope>
    <source>
        <strain evidence="5 6">MAFF 238704</strain>
    </source>
</reference>
<feature type="domain" description="Carrier" evidence="4">
    <location>
        <begin position="816"/>
        <end position="889"/>
    </location>
</feature>
<dbReference type="SMART" id="SM00823">
    <property type="entry name" value="PKS_PP"/>
    <property type="match status" value="1"/>
</dbReference>
<name>A0A166ZK67_COLIC</name>
<dbReference type="InterPro" id="IPR036736">
    <property type="entry name" value="ACP-like_sf"/>
</dbReference>
<evidence type="ECO:0000256" key="1">
    <source>
        <dbReference type="ARBA" id="ARBA00022450"/>
    </source>
</evidence>
<proteinExistence type="predicted"/>
<dbReference type="Gene3D" id="3.30.559.30">
    <property type="entry name" value="Nonribosomal peptide synthetase, condensation domain"/>
    <property type="match status" value="2"/>
</dbReference>
<dbReference type="InterPro" id="IPR009081">
    <property type="entry name" value="PP-bd_ACP"/>
</dbReference>
<keyword evidence="1" id="KW-0596">Phosphopantetheine</keyword>
<dbReference type="Gene3D" id="3.30.559.10">
    <property type="entry name" value="Chloramphenicol acetyltransferase-like domain"/>
    <property type="match status" value="1"/>
</dbReference>
<dbReference type="InterPro" id="IPR045851">
    <property type="entry name" value="AMP-bd_C_sf"/>
</dbReference>
<evidence type="ECO:0000313" key="6">
    <source>
        <dbReference type="Proteomes" id="UP000076584"/>
    </source>
</evidence>
<evidence type="ECO:0000256" key="3">
    <source>
        <dbReference type="ARBA" id="ARBA00022598"/>
    </source>
</evidence>
<evidence type="ECO:0000259" key="4">
    <source>
        <dbReference type="PROSITE" id="PS50075"/>
    </source>
</evidence>
<dbReference type="InterPro" id="IPR023213">
    <property type="entry name" value="CAT-like_dom_sf"/>
</dbReference>
<dbReference type="PANTHER" id="PTHR45527:SF16">
    <property type="entry name" value="NONRIBOSOMAL PEPTIDE SYNTHASE ATNA-RELATED"/>
    <property type="match status" value="1"/>
</dbReference>
<dbReference type="SUPFAM" id="SSF47336">
    <property type="entry name" value="ACP-like"/>
    <property type="match status" value="1"/>
</dbReference>
<dbReference type="InterPro" id="IPR000873">
    <property type="entry name" value="AMP-dep_synth/lig_dom"/>
</dbReference>
<keyword evidence="6" id="KW-1185">Reference proteome</keyword>
<dbReference type="Pfam" id="PF00550">
    <property type="entry name" value="PP-binding"/>
    <property type="match status" value="1"/>
</dbReference>
<dbReference type="GO" id="GO:0043041">
    <property type="term" value="P:amino acid activation for nonribosomal peptide biosynthetic process"/>
    <property type="evidence" value="ECO:0007669"/>
    <property type="project" value="TreeGrafter"/>
</dbReference>
<dbReference type="SUPFAM" id="SSF56801">
    <property type="entry name" value="Acetyl-CoA synthetase-like"/>
    <property type="match status" value="1"/>
</dbReference>
<evidence type="ECO:0000313" key="5">
    <source>
        <dbReference type="EMBL" id="KZL79020.1"/>
    </source>
</evidence>
<dbReference type="Pfam" id="PF00668">
    <property type="entry name" value="Condensation"/>
    <property type="match status" value="1"/>
</dbReference>
<dbReference type="Gene3D" id="1.10.1200.10">
    <property type="entry name" value="ACP-like"/>
    <property type="match status" value="1"/>
</dbReference>
<dbReference type="Pfam" id="PF00501">
    <property type="entry name" value="AMP-binding"/>
    <property type="match status" value="1"/>
</dbReference>
<keyword evidence="3" id="KW-0436">Ligase</keyword>
<evidence type="ECO:0000256" key="2">
    <source>
        <dbReference type="ARBA" id="ARBA00022553"/>
    </source>
</evidence>
<dbReference type="STRING" id="1573173.A0A166ZK67"/>
<dbReference type="PANTHER" id="PTHR45527">
    <property type="entry name" value="NONRIBOSOMAL PEPTIDE SYNTHETASE"/>
    <property type="match status" value="1"/>
</dbReference>
<dbReference type="EMBL" id="LFIW01002162">
    <property type="protein sequence ID" value="KZL79020.1"/>
    <property type="molecule type" value="Genomic_DNA"/>
</dbReference>
<dbReference type="InterPro" id="IPR020806">
    <property type="entry name" value="PKS_PP-bd"/>
</dbReference>
<dbReference type="GO" id="GO:0005737">
    <property type="term" value="C:cytoplasm"/>
    <property type="evidence" value="ECO:0007669"/>
    <property type="project" value="TreeGrafter"/>
</dbReference>
<dbReference type="SUPFAM" id="SSF52777">
    <property type="entry name" value="CoA-dependent acyltransferases"/>
    <property type="match status" value="3"/>
</dbReference>
<sequence>MSSGRDLPVMGLEKAIGMFANLLVCRAQIGPDTRLCDAVAAMARGMAEGVQHQIGWPKLRRGGEPLWDALVTVQSLSASRDSSDHGQLRFHKTEGLDGVGYSLLLNVGLAQDDDSTIDCRITYNTVNISETAARAFFAVFQRALTGVMTTRADSVATIADINLFLPLHHELAYDFNNNTEYKTSSSRRCIPNNRVLDEPSAPSAPALTIVSLFCEQVRTRSCAVAVEAWDAALTFDQLDTLSTSLCQHLVDRFGLSHGHSVALLCEKSAWVVVAMLAVLRAGAACAFLSPADGLRRLRNMVVDQMCAEIIIASPAHEEKARALLHDCSNHNSKIVVLDPDSEIFRHPPRTTTSLDRSQPDHVAFVLFTSGSTGKPKGIRLAHSSLCLSVLNYTNRLGITDQTRLFQFSAYTFDVGIGDMVASLITGAVLCIPCEQDRLSDLNGAISSCRASCVILTPSVAAFLRPARLENGSLETLVFIGEVATSELYQVWYGHVRLFNAYGPAEYSVLSTVYEVRSPDDNPAIIGTAVARHCRVWLVDPGDPSRLVPVGSSGEILIEGQHVALGYLNDTRKTAQAFMSGDKAPPAIQPLLPGTRLYLTGDLARLVPHQGLIFLGRKDLQIKLRGQRIEIGEIEFHVRRRALESLRNLQRSAACVSLGGDGDHCIGVMAAVVTAKQASGEDALVTFLSLTPGSGKMLESEDGDEDKDSWVDDGFFARVKGQLSLDLPPHMILSIFLSIKLLPQTPSGKLDRNKLLQLAFESFSHEQLRPSPRAAKDLDAIQTQTQPCSALELPPLGLTRNTQQQHNQPQAVVNTLDPSQDCVRCLWAKVLKVEAASIGPDDDFFSFGGDSILAMRLAAASLEEGIRLPILTFMRFPVLSRMAAELDRSRSVGSGYDTIELQHQGASQNGNTGASSPGDATTVSVSGAQFADVQNEFPATSFQEAVLAFNMAPARGFLNYFILKLNFPPYRNGLSFSTDITPDSTILFFFYKGDRLLQRIRPLEAVRIHKLDVGHADESEQLNKMEMHVAGLIECDRNASLAWDECLTKVFIIRHQATGSTRLVIRLPHALYDGMCLSTIWNDLSSAYNDGQRPKASNSEQEYDLVQFASSVAADVPEAVQQFWHSLLRGSDTTPVVRQAHQQNIATLSQSPPSMGLMQGRHVSAVPSRNLSMPSYTPASVLKAAWAIVLAANCHPARDDIVFGHVVSCRETLTPSMQDAVGAFVNCIPVRIKLKSSAAGASGTDTVSTIQQLVHQAQAQHIADLPHHAVGLGQLVRSRSVGWKNAHFHSVVQYQNLPVSKARALSGIDSGPLQGTGIEVDSRAGAYADVWITASLLDAEATEVELRYDASVVKDELARTLLEALCTVLRSR</sequence>
<dbReference type="InterPro" id="IPR001242">
    <property type="entry name" value="Condensation_dom"/>
</dbReference>
<accession>A0A166ZK67</accession>
<dbReference type="Proteomes" id="UP000076584">
    <property type="component" value="Unassembled WGS sequence"/>
</dbReference>
<dbReference type="InterPro" id="IPR042099">
    <property type="entry name" value="ANL_N_sf"/>
</dbReference>
<gene>
    <name evidence="5" type="ORF">CI238_06883</name>
</gene>
<comment type="caution">
    <text evidence="5">The sequence shown here is derived from an EMBL/GenBank/DDBJ whole genome shotgun (WGS) entry which is preliminary data.</text>
</comment>
<organism evidence="5 6">
    <name type="scientific">Colletotrichum incanum</name>
    <name type="common">Soybean anthracnose fungus</name>
    <dbReference type="NCBI Taxonomy" id="1573173"/>
    <lineage>
        <taxon>Eukaryota</taxon>
        <taxon>Fungi</taxon>
        <taxon>Dikarya</taxon>
        <taxon>Ascomycota</taxon>
        <taxon>Pezizomycotina</taxon>
        <taxon>Sordariomycetes</taxon>
        <taxon>Hypocreomycetidae</taxon>
        <taxon>Glomerellales</taxon>
        <taxon>Glomerellaceae</taxon>
        <taxon>Colletotrichum</taxon>
        <taxon>Colletotrichum spaethianum species complex</taxon>
    </lineage>
</organism>
<dbReference type="PROSITE" id="PS50075">
    <property type="entry name" value="CARRIER"/>
    <property type="match status" value="1"/>
</dbReference>
<dbReference type="Gene3D" id="3.30.300.30">
    <property type="match status" value="1"/>
</dbReference>
<dbReference type="InterPro" id="IPR020845">
    <property type="entry name" value="AMP-binding_CS"/>
</dbReference>
<dbReference type="GO" id="GO:0031177">
    <property type="term" value="F:phosphopantetheine binding"/>
    <property type="evidence" value="ECO:0007669"/>
    <property type="project" value="InterPro"/>
</dbReference>
<dbReference type="CDD" id="cd05918">
    <property type="entry name" value="A_NRPS_SidN3_like"/>
    <property type="match status" value="1"/>
</dbReference>
<dbReference type="Gene3D" id="3.40.50.12780">
    <property type="entry name" value="N-terminal domain of ligase-like"/>
    <property type="match status" value="1"/>
</dbReference>
<dbReference type="GO" id="GO:0016874">
    <property type="term" value="F:ligase activity"/>
    <property type="evidence" value="ECO:0007669"/>
    <property type="project" value="UniProtKB-KW"/>
</dbReference>